<evidence type="ECO:0000313" key="2">
    <source>
        <dbReference type="Proteomes" id="UP001165960"/>
    </source>
</evidence>
<proteinExistence type="predicted"/>
<sequence length="97" mass="11168">MLAKGTYVLALTILRTKLDDILPTLEKQPNETRGQKKKTISQEEDTPNPKKQAKSLPYHEYLVVDFEQAQANAFIKFSYLHELINSEESKEAKNVFN</sequence>
<dbReference type="Proteomes" id="UP001165960">
    <property type="component" value="Unassembled WGS sequence"/>
</dbReference>
<comment type="caution">
    <text evidence="1">The sequence shown here is derived from an EMBL/GenBank/DDBJ whole genome shotgun (WGS) entry which is preliminary data.</text>
</comment>
<reference evidence="1" key="1">
    <citation type="submission" date="2022-04" db="EMBL/GenBank/DDBJ databases">
        <title>Genome of the entomopathogenic fungus Entomophthora muscae.</title>
        <authorList>
            <person name="Elya C."/>
            <person name="Lovett B.R."/>
            <person name="Lee E."/>
            <person name="Macias A.M."/>
            <person name="Hajek A.E."/>
            <person name="De Bivort B.L."/>
            <person name="Kasson M.T."/>
            <person name="De Fine Licht H.H."/>
            <person name="Stajich J.E."/>
        </authorList>
    </citation>
    <scope>NUCLEOTIDE SEQUENCE</scope>
    <source>
        <strain evidence="1">Berkeley</strain>
    </source>
</reference>
<evidence type="ECO:0000313" key="1">
    <source>
        <dbReference type="EMBL" id="KAJ9056575.1"/>
    </source>
</evidence>
<protein>
    <submittedName>
        <fullName evidence="1">Uncharacterized protein</fullName>
    </submittedName>
</protein>
<accession>A0ACC2S2Q5</accession>
<name>A0ACC2S2Q5_9FUNG</name>
<dbReference type="EMBL" id="QTSX02005908">
    <property type="protein sequence ID" value="KAJ9056575.1"/>
    <property type="molecule type" value="Genomic_DNA"/>
</dbReference>
<gene>
    <name evidence="1" type="ORF">DSO57_1031578</name>
</gene>
<keyword evidence="2" id="KW-1185">Reference proteome</keyword>
<organism evidence="1 2">
    <name type="scientific">Entomophthora muscae</name>
    <dbReference type="NCBI Taxonomy" id="34485"/>
    <lineage>
        <taxon>Eukaryota</taxon>
        <taxon>Fungi</taxon>
        <taxon>Fungi incertae sedis</taxon>
        <taxon>Zoopagomycota</taxon>
        <taxon>Entomophthoromycotina</taxon>
        <taxon>Entomophthoromycetes</taxon>
        <taxon>Entomophthorales</taxon>
        <taxon>Entomophthoraceae</taxon>
        <taxon>Entomophthora</taxon>
    </lineage>
</organism>